<dbReference type="SMART" id="SM00671">
    <property type="entry name" value="SEL1"/>
    <property type="match status" value="2"/>
</dbReference>
<sequence length="152" mass="17091">GLMYDKGHGVPQDYAEALKWYRLAAKQGNADAQNNLGLMYRLGQGVPRDMAEAVRWWRLAAQQRNVNAQFGLWNSYNGATFDHSPGWIKAYEWIALYKWIALSKAGAKPGSSDDKGAFYIMSELSTRMTPAQIALAQQEASAWWAAHHQNTQ</sequence>
<dbReference type="InterPro" id="IPR011990">
    <property type="entry name" value="TPR-like_helical_dom_sf"/>
</dbReference>
<organism evidence="1">
    <name type="scientific">mine drainage metagenome</name>
    <dbReference type="NCBI Taxonomy" id="410659"/>
    <lineage>
        <taxon>unclassified sequences</taxon>
        <taxon>metagenomes</taxon>
        <taxon>ecological metagenomes</taxon>
    </lineage>
</organism>
<protein>
    <submittedName>
        <fullName evidence="1">Sel1 repeat family</fullName>
    </submittedName>
</protein>
<dbReference type="InterPro" id="IPR052945">
    <property type="entry name" value="Mitotic_Regulator"/>
</dbReference>
<comment type="caution">
    <text evidence="1">The sequence shown here is derived from an EMBL/GenBank/DDBJ whole genome shotgun (WGS) entry which is preliminary data.</text>
</comment>
<proteinExistence type="predicted"/>
<gene>
    <name evidence="1" type="ORF">B1B_10745</name>
</gene>
<dbReference type="Gene3D" id="1.25.40.10">
    <property type="entry name" value="Tetratricopeptide repeat domain"/>
    <property type="match status" value="1"/>
</dbReference>
<dbReference type="InterPro" id="IPR006597">
    <property type="entry name" value="Sel1-like"/>
</dbReference>
<dbReference type="Pfam" id="PF08238">
    <property type="entry name" value="Sel1"/>
    <property type="match status" value="2"/>
</dbReference>
<dbReference type="PANTHER" id="PTHR43628">
    <property type="entry name" value="ACTIVATOR OF C KINASE PROTEIN 1-RELATED"/>
    <property type="match status" value="1"/>
</dbReference>
<name>T1A558_9ZZZZ</name>
<reference evidence="1" key="2">
    <citation type="journal article" date="2014" name="ISME J.">
        <title>Microbial stratification in low pH oxic and suboxic macroscopic growths along an acid mine drainage.</title>
        <authorList>
            <person name="Mendez-Garcia C."/>
            <person name="Mesa V."/>
            <person name="Sprenger R.R."/>
            <person name="Richter M."/>
            <person name="Diez M.S."/>
            <person name="Solano J."/>
            <person name="Bargiela R."/>
            <person name="Golyshina O.V."/>
            <person name="Manteca A."/>
            <person name="Ramos J.L."/>
            <person name="Gallego J.R."/>
            <person name="Llorente I."/>
            <person name="Martins Dos Santos V.A."/>
            <person name="Jensen O.N."/>
            <person name="Pelaez A.I."/>
            <person name="Sanchez J."/>
            <person name="Ferrer M."/>
        </authorList>
    </citation>
    <scope>NUCLEOTIDE SEQUENCE</scope>
</reference>
<accession>T1A558</accession>
<evidence type="ECO:0000313" key="1">
    <source>
        <dbReference type="EMBL" id="EQD52048.1"/>
    </source>
</evidence>
<dbReference type="PANTHER" id="PTHR43628:SF1">
    <property type="entry name" value="CHITIN SYNTHASE REGULATORY FACTOR 2-RELATED"/>
    <property type="match status" value="1"/>
</dbReference>
<reference evidence="1" key="1">
    <citation type="submission" date="2013-08" db="EMBL/GenBank/DDBJ databases">
        <authorList>
            <person name="Mendez C."/>
            <person name="Richter M."/>
            <person name="Ferrer M."/>
            <person name="Sanchez J."/>
        </authorList>
    </citation>
    <scope>NUCLEOTIDE SEQUENCE</scope>
</reference>
<dbReference type="SUPFAM" id="SSF81901">
    <property type="entry name" value="HCP-like"/>
    <property type="match status" value="1"/>
</dbReference>
<feature type="non-terminal residue" evidence="1">
    <location>
        <position position="1"/>
    </location>
</feature>
<dbReference type="EMBL" id="AUZY01006979">
    <property type="protein sequence ID" value="EQD52048.1"/>
    <property type="molecule type" value="Genomic_DNA"/>
</dbReference>
<dbReference type="AlphaFoldDB" id="T1A558"/>